<comment type="caution">
    <text evidence="3">The sequence shown here is derived from an EMBL/GenBank/DDBJ whole genome shotgun (WGS) entry which is preliminary data.</text>
</comment>
<evidence type="ECO:0000313" key="4">
    <source>
        <dbReference type="Proteomes" id="UP000247612"/>
    </source>
</evidence>
<evidence type="ECO:0000259" key="2">
    <source>
        <dbReference type="SMART" id="SM00900"/>
    </source>
</evidence>
<name>A0A318L249_9FIRM</name>
<proteinExistence type="predicted"/>
<dbReference type="OrthoDB" id="9946415at2"/>
<accession>A0A318L249</accession>
<dbReference type="Pfam" id="PF04205">
    <property type="entry name" value="FMN_bind"/>
    <property type="match status" value="1"/>
</dbReference>
<dbReference type="InterPro" id="IPR007329">
    <property type="entry name" value="FMN-bd"/>
</dbReference>
<dbReference type="GO" id="GO:0016020">
    <property type="term" value="C:membrane"/>
    <property type="evidence" value="ECO:0007669"/>
    <property type="project" value="InterPro"/>
</dbReference>
<dbReference type="PROSITE" id="PS51257">
    <property type="entry name" value="PROKAR_LIPOPROTEIN"/>
    <property type="match status" value="1"/>
</dbReference>
<dbReference type="EMBL" id="QJKH01000005">
    <property type="protein sequence ID" value="PXX79623.1"/>
    <property type="molecule type" value="Genomic_DNA"/>
</dbReference>
<dbReference type="RefSeq" id="WP_022936995.1">
    <property type="nucleotide sequence ID" value="NZ_CABKRQ010000002.1"/>
</dbReference>
<feature type="signal peptide" evidence="1">
    <location>
        <begin position="1"/>
        <end position="27"/>
    </location>
</feature>
<dbReference type="SMART" id="SM00900">
    <property type="entry name" value="FMN_bind"/>
    <property type="match status" value="1"/>
</dbReference>
<dbReference type="AlphaFoldDB" id="A0A318L249"/>
<feature type="domain" description="FMN-binding" evidence="2">
    <location>
        <begin position="44"/>
        <end position="119"/>
    </location>
</feature>
<protein>
    <submittedName>
        <fullName evidence="3">FMN-binding protein</fullName>
    </submittedName>
</protein>
<feature type="chain" id="PRO_5039410685" evidence="1">
    <location>
        <begin position="28"/>
        <end position="120"/>
    </location>
</feature>
<dbReference type="Proteomes" id="UP000247612">
    <property type="component" value="Unassembled WGS sequence"/>
</dbReference>
<dbReference type="STRING" id="1034346.GCA_000313565_00688"/>
<reference evidence="3 4" key="1">
    <citation type="submission" date="2018-05" db="EMBL/GenBank/DDBJ databases">
        <title>Genomic Encyclopedia of Type Strains, Phase IV (KMG-IV): sequencing the most valuable type-strain genomes for metagenomic binning, comparative biology and taxonomic classification.</title>
        <authorList>
            <person name="Goeker M."/>
        </authorList>
    </citation>
    <scope>NUCLEOTIDE SEQUENCE [LARGE SCALE GENOMIC DNA]</scope>
    <source>
        <strain evidence="3 4">JC118</strain>
    </source>
</reference>
<keyword evidence="1" id="KW-0732">Signal</keyword>
<organism evidence="3 4">
    <name type="scientific">Dielma fastidiosa</name>
    <dbReference type="NCBI Taxonomy" id="1034346"/>
    <lineage>
        <taxon>Bacteria</taxon>
        <taxon>Bacillati</taxon>
        <taxon>Bacillota</taxon>
        <taxon>Erysipelotrichia</taxon>
        <taxon>Erysipelotrichales</taxon>
        <taxon>Erysipelotrichaceae</taxon>
        <taxon>Dielma</taxon>
    </lineage>
</organism>
<keyword evidence="4" id="KW-1185">Reference proteome</keyword>
<gene>
    <name evidence="3" type="ORF">DES51_10595</name>
</gene>
<dbReference type="Gene3D" id="3.90.1010.20">
    <property type="match status" value="1"/>
</dbReference>
<evidence type="ECO:0000256" key="1">
    <source>
        <dbReference type="SAM" id="SignalP"/>
    </source>
</evidence>
<evidence type="ECO:0000313" key="3">
    <source>
        <dbReference type="EMBL" id="PXX79623.1"/>
    </source>
</evidence>
<dbReference type="GO" id="GO:0010181">
    <property type="term" value="F:FMN binding"/>
    <property type="evidence" value="ECO:0007669"/>
    <property type="project" value="InterPro"/>
</dbReference>
<sequence length="120" mass="11954">MKKLNKSVIAVLMLSVALFGCSSNGNGGDAEGSKGGTFSATEKGFGGDVTVNVTVDGDGKITDVTYTADEETDGLGKDAAAKLAEAMKEAGSAEVDAVSGSTVTSEAFIKAAKAAIEQAK</sequence>